<dbReference type="GO" id="GO:0030288">
    <property type="term" value="C:outer membrane-bounded periplasmic space"/>
    <property type="evidence" value="ECO:0007669"/>
    <property type="project" value="TreeGrafter"/>
</dbReference>
<evidence type="ECO:0000256" key="10">
    <source>
        <dbReference type="ARBA" id="ARBA00062515"/>
    </source>
</evidence>
<feature type="binding site" evidence="13">
    <location>
        <position position="56"/>
    </location>
    <ligand>
        <name>molybdate</name>
        <dbReference type="ChEBI" id="CHEBI:36264"/>
    </ligand>
</feature>
<comment type="similarity">
    <text evidence="2">Belongs to the bacterial solute-binding protein ModA family.</text>
</comment>
<keyword evidence="5 13" id="KW-0479">Metal-binding</keyword>
<organism evidence="15 16">
    <name type="scientific">Ponticoccus litoralis</name>
    <dbReference type="NCBI Taxonomy" id="422297"/>
    <lineage>
        <taxon>Bacteria</taxon>
        <taxon>Pseudomonadati</taxon>
        <taxon>Pseudomonadota</taxon>
        <taxon>Alphaproteobacteria</taxon>
        <taxon>Rhodobacterales</taxon>
        <taxon>Roseobacteraceae</taxon>
        <taxon>Ponticoccus</taxon>
    </lineage>
</organism>
<evidence type="ECO:0000256" key="13">
    <source>
        <dbReference type="PIRSR" id="PIRSR004846-1"/>
    </source>
</evidence>
<dbReference type="Proteomes" id="UP001428774">
    <property type="component" value="Unassembled WGS sequence"/>
</dbReference>
<feature type="binding site" evidence="13">
    <location>
        <position position="185"/>
    </location>
    <ligand>
        <name>molybdate</name>
        <dbReference type="ChEBI" id="CHEBI:36264"/>
    </ligand>
</feature>
<evidence type="ECO:0000256" key="4">
    <source>
        <dbReference type="ARBA" id="ARBA00022475"/>
    </source>
</evidence>
<proteinExistence type="inferred from homology"/>
<dbReference type="GO" id="GO:0030973">
    <property type="term" value="F:molybdate ion binding"/>
    <property type="evidence" value="ECO:0007669"/>
    <property type="project" value="TreeGrafter"/>
</dbReference>
<dbReference type="GO" id="GO:0015689">
    <property type="term" value="P:molybdate ion transport"/>
    <property type="evidence" value="ECO:0007669"/>
    <property type="project" value="InterPro"/>
</dbReference>
<dbReference type="FunFam" id="3.40.190.10:FF:000030">
    <property type="entry name" value="Molybdate ABC transporter substrate-binding protein"/>
    <property type="match status" value="1"/>
</dbReference>
<name>A0AAW9SR41_9RHOB</name>
<dbReference type="PANTHER" id="PTHR30632">
    <property type="entry name" value="MOLYBDATE-BINDING PERIPLASMIC PROTEIN"/>
    <property type="match status" value="1"/>
</dbReference>
<keyword evidence="7" id="KW-0472">Membrane</keyword>
<comment type="subunit">
    <text evidence="10">The complex is composed of two ATP-binding proteins (ModC), two transmembrane proteins (ModB) and a solute-binding protein (ModA).</text>
</comment>
<keyword evidence="3" id="KW-0813">Transport</keyword>
<dbReference type="GO" id="GO:0005886">
    <property type="term" value="C:plasma membrane"/>
    <property type="evidence" value="ECO:0007669"/>
    <property type="project" value="UniProtKB-SubCell"/>
</dbReference>
<keyword evidence="6 14" id="KW-0732">Signal</keyword>
<dbReference type="InterPro" id="IPR050682">
    <property type="entry name" value="ModA/WtpA"/>
</dbReference>
<feature type="chain" id="PRO_5043891951" description="Molybdate-binding protein ModA" evidence="14">
    <location>
        <begin position="20"/>
        <end position="249"/>
    </location>
</feature>
<keyword evidence="8" id="KW-0826">Tungsten</keyword>
<dbReference type="SUPFAM" id="SSF53850">
    <property type="entry name" value="Periplasmic binding protein-like II"/>
    <property type="match status" value="1"/>
</dbReference>
<evidence type="ECO:0000256" key="8">
    <source>
        <dbReference type="ARBA" id="ARBA00023245"/>
    </source>
</evidence>
<evidence type="ECO:0000256" key="5">
    <source>
        <dbReference type="ARBA" id="ARBA00022723"/>
    </source>
</evidence>
<evidence type="ECO:0000256" key="1">
    <source>
        <dbReference type="ARBA" id="ARBA00004236"/>
    </source>
</evidence>
<evidence type="ECO:0000256" key="7">
    <source>
        <dbReference type="ARBA" id="ARBA00023136"/>
    </source>
</evidence>
<evidence type="ECO:0000313" key="16">
    <source>
        <dbReference type="Proteomes" id="UP001428774"/>
    </source>
</evidence>
<comment type="function">
    <text evidence="9">Involved in the transport of molybdenum into the cell. Part of the binding-protein-dependent transport system ModABCD.</text>
</comment>
<dbReference type="Pfam" id="PF13531">
    <property type="entry name" value="SBP_bac_11"/>
    <property type="match status" value="1"/>
</dbReference>
<sequence>MTRTLTLLLALTLGSAATAEQVTVFAAASLKTALDEIATAYEAASGDTVVLSYAGSSALARQIQQGAPAQVFVSANTAWMDVLQEDGLIAEDTRADLLANRLALVAHGPSAPVEITPDLDLVGMLGEGRLAMALVDAVPAGLYGKQALTTLDLWESVSGNVAQTDNVRAALALVSLGEAPFGVTYRTDALADPGVSIAGLFPEDSHDPITYPMAARTGQEALAQPFLTYLSSPEAAETFETHGFAVLGD</sequence>
<evidence type="ECO:0000256" key="3">
    <source>
        <dbReference type="ARBA" id="ARBA00022448"/>
    </source>
</evidence>
<dbReference type="AlphaFoldDB" id="A0AAW9SR41"/>
<dbReference type="Gene3D" id="3.40.190.10">
    <property type="entry name" value="Periplasmic binding protein-like II"/>
    <property type="match status" value="2"/>
</dbReference>
<evidence type="ECO:0000256" key="6">
    <source>
        <dbReference type="ARBA" id="ARBA00022729"/>
    </source>
</evidence>
<comment type="subcellular location">
    <subcellularLocation>
        <location evidence="1">Cell membrane</location>
    </subcellularLocation>
</comment>
<keyword evidence="16" id="KW-1185">Reference proteome</keyword>
<feature type="binding site" evidence="13">
    <location>
        <position position="167"/>
    </location>
    <ligand>
        <name>molybdate</name>
        <dbReference type="ChEBI" id="CHEBI:36264"/>
    </ligand>
</feature>
<dbReference type="NCBIfam" id="TIGR01256">
    <property type="entry name" value="modA"/>
    <property type="match status" value="1"/>
</dbReference>
<evidence type="ECO:0000256" key="14">
    <source>
        <dbReference type="SAM" id="SignalP"/>
    </source>
</evidence>
<protein>
    <recommendedName>
        <fullName evidence="11">Molybdate-binding protein ModA</fullName>
    </recommendedName>
    <alternativeName>
        <fullName evidence="12">Molybdate/tungstate-binding protein ModA</fullName>
    </alternativeName>
</protein>
<dbReference type="InterPro" id="IPR005950">
    <property type="entry name" value="ModA"/>
</dbReference>
<dbReference type="GO" id="GO:0046872">
    <property type="term" value="F:metal ion binding"/>
    <property type="evidence" value="ECO:0007669"/>
    <property type="project" value="UniProtKB-KW"/>
</dbReference>
<dbReference type="RefSeq" id="WP_347166207.1">
    <property type="nucleotide sequence ID" value="NZ_JBDNCH010000002.1"/>
</dbReference>
<evidence type="ECO:0000256" key="12">
    <source>
        <dbReference type="ARBA" id="ARBA00078141"/>
    </source>
</evidence>
<gene>
    <name evidence="15" type="primary">modA</name>
    <name evidence="15" type="ORF">ABFB10_08680</name>
</gene>
<dbReference type="PIRSF" id="PIRSF004846">
    <property type="entry name" value="ModA"/>
    <property type="match status" value="1"/>
</dbReference>
<comment type="caution">
    <text evidence="15">The sequence shown here is derived from an EMBL/GenBank/DDBJ whole genome shotgun (WGS) entry which is preliminary data.</text>
</comment>
<accession>A0AAW9SR41</accession>
<dbReference type="EMBL" id="JBDNCH010000002">
    <property type="protein sequence ID" value="MEN9061103.1"/>
    <property type="molecule type" value="Genomic_DNA"/>
</dbReference>
<reference evidence="15 16" key="1">
    <citation type="submission" date="2024-05" db="EMBL/GenBank/DDBJ databases">
        <title>Genome sequence of Ponticoccus litoralis KCCM 90028.</title>
        <authorList>
            <person name="Kim J.M."/>
            <person name="Lee J.K."/>
            <person name="Choi B.J."/>
            <person name="Bayburt H."/>
            <person name="Baek J.H."/>
            <person name="Jeon C.O."/>
        </authorList>
    </citation>
    <scope>NUCLEOTIDE SEQUENCE [LARGE SCALE GENOMIC DNA]</scope>
    <source>
        <strain evidence="15 16">KCCM 90028</strain>
    </source>
</reference>
<keyword evidence="13" id="KW-0500">Molybdenum</keyword>
<feature type="signal peptide" evidence="14">
    <location>
        <begin position="1"/>
        <end position="19"/>
    </location>
</feature>
<evidence type="ECO:0000256" key="2">
    <source>
        <dbReference type="ARBA" id="ARBA00009175"/>
    </source>
</evidence>
<evidence type="ECO:0000256" key="9">
    <source>
        <dbReference type="ARBA" id="ARBA00056002"/>
    </source>
</evidence>
<keyword evidence="4" id="KW-1003">Cell membrane</keyword>
<feature type="binding site" evidence="13">
    <location>
        <position position="140"/>
    </location>
    <ligand>
        <name>molybdate</name>
        <dbReference type="ChEBI" id="CHEBI:36264"/>
    </ligand>
</feature>
<feature type="binding site" evidence="13">
    <location>
        <position position="29"/>
    </location>
    <ligand>
        <name>molybdate</name>
        <dbReference type="ChEBI" id="CHEBI:36264"/>
    </ligand>
</feature>
<dbReference type="PANTHER" id="PTHR30632:SF17">
    <property type="entry name" value="MOLYBDATE-BINDING PROTEIN MODA"/>
    <property type="match status" value="1"/>
</dbReference>
<evidence type="ECO:0000256" key="11">
    <source>
        <dbReference type="ARBA" id="ARBA00073171"/>
    </source>
</evidence>
<evidence type="ECO:0000313" key="15">
    <source>
        <dbReference type="EMBL" id="MEN9061103.1"/>
    </source>
</evidence>